<evidence type="ECO:0000313" key="1">
    <source>
        <dbReference type="EMBL" id="ERJ13785.1"/>
    </source>
</evidence>
<sequence>MRRRRYVIAFISKQSGFMLYELLVSLMLLSLLFYSTSVIVYNLRNESYIEESKHIMVFEHIKNTIERDLILAEYVNVSSGSLEYNLNGINCRYYQMNEFLFYKKGTKVYTVASLLYRIQFVRVDGFISVTFTTLDGFVYEALILYEA</sequence>
<proteinExistence type="predicted"/>
<dbReference type="RefSeq" id="WP_021030979.1">
    <property type="nucleotide sequence ID" value="NZ_AFNU02000001.1"/>
</dbReference>
<dbReference type="AlphaFoldDB" id="U2FM28"/>
<reference evidence="1 2" key="2">
    <citation type="journal article" date="2013" name="PLoS ONE">
        <title>INDIGO - INtegrated Data Warehouse of MIcrobial GenOmes with Examples from the Red Sea Extremophiles.</title>
        <authorList>
            <person name="Alam I."/>
            <person name="Antunes A."/>
            <person name="Kamau A.A."/>
            <person name="Ba Alawi W."/>
            <person name="Kalkatawi M."/>
            <person name="Stingl U."/>
            <person name="Bajic V.B."/>
        </authorList>
    </citation>
    <scope>NUCLEOTIDE SEQUENCE [LARGE SCALE GENOMIC DNA]</scope>
    <source>
        <strain evidence="1 2">SSD-17B</strain>
    </source>
</reference>
<comment type="caution">
    <text evidence="1">The sequence shown here is derived from an EMBL/GenBank/DDBJ whole genome shotgun (WGS) entry which is preliminary data.</text>
</comment>
<gene>
    <name evidence="1" type="ORF">HLPCO_000451</name>
</gene>
<evidence type="ECO:0000313" key="2">
    <source>
        <dbReference type="Proteomes" id="UP000005707"/>
    </source>
</evidence>
<dbReference type="STRING" id="1033810.HLPCO_000451"/>
<protein>
    <submittedName>
        <fullName evidence="1">Uncharacterized protein</fullName>
    </submittedName>
</protein>
<dbReference type="InParanoid" id="U2FM28"/>
<name>U2FM28_9MOLU</name>
<dbReference type="Proteomes" id="UP000005707">
    <property type="component" value="Unassembled WGS sequence"/>
</dbReference>
<organism evidence="1 2">
    <name type="scientific">Haloplasma contractile SSD-17B</name>
    <dbReference type="NCBI Taxonomy" id="1033810"/>
    <lineage>
        <taxon>Bacteria</taxon>
        <taxon>Bacillati</taxon>
        <taxon>Mycoplasmatota</taxon>
        <taxon>Mollicutes</taxon>
        <taxon>Haloplasmatales</taxon>
        <taxon>Haloplasmataceae</taxon>
        <taxon>Haloplasma</taxon>
    </lineage>
</organism>
<dbReference type="EMBL" id="AFNU02000001">
    <property type="protein sequence ID" value="ERJ13785.1"/>
    <property type="molecule type" value="Genomic_DNA"/>
</dbReference>
<accession>U2FM28</accession>
<reference evidence="1 2" key="1">
    <citation type="journal article" date="2011" name="J. Bacteriol.">
        <title>Genome sequence of Haloplasma contractile, an unusual contractile bacterium from a deep-sea anoxic brine lake.</title>
        <authorList>
            <person name="Antunes A."/>
            <person name="Alam I."/>
            <person name="El Dorry H."/>
            <person name="Siam R."/>
            <person name="Robertson A."/>
            <person name="Bajic V.B."/>
            <person name="Stingl U."/>
        </authorList>
    </citation>
    <scope>NUCLEOTIDE SEQUENCE [LARGE SCALE GENOMIC DNA]</scope>
    <source>
        <strain evidence="1 2">SSD-17B</strain>
    </source>
</reference>
<keyword evidence="2" id="KW-1185">Reference proteome</keyword>